<name>U1QI07_9ACTO</name>
<comment type="caution">
    <text evidence="1">The sequence shown here is derived from an EMBL/GenBank/DDBJ whole genome shotgun (WGS) entry which is preliminary data.</text>
</comment>
<accession>U1QI07</accession>
<dbReference type="HOGENOM" id="CLU_3303417_0_0_11"/>
<evidence type="ECO:0000313" key="2">
    <source>
        <dbReference type="Proteomes" id="UP000016498"/>
    </source>
</evidence>
<dbReference type="EMBL" id="AWSD01000062">
    <property type="protein sequence ID" value="ERH21499.1"/>
    <property type="molecule type" value="Genomic_DNA"/>
</dbReference>
<organism evidence="1 2">
    <name type="scientific">Actinomyces johnsonii F0510</name>
    <dbReference type="NCBI Taxonomy" id="1227262"/>
    <lineage>
        <taxon>Bacteria</taxon>
        <taxon>Bacillati</taxon>
        <taxon>Actinomycetota</taxon>
        <taxon>Actinomycetes</taxon>
        <taxon>Actinomycetales</taxon>
        <taxon>Actinomycetaceae</taxon>
        <taxon>Actinomyces</taxon>
    </lineage>
</organism>
<proteinExistence type="predicted"/>
<dbReference type="AlphaFoldDB" id="U1QI07"/>
<gene>
    <name evidence="1" type="ORF">HMPREF1549_00604</name>
</gene>
<protein>
    <submittedName>
        <fullName evidence="1">Uncharacterized protein</fullName>
    </submittedName>
</protein>
<reference evidence="1 2" key="1">
    <citation type="submission" date="2013-06" db="EMBL/GenBank/DDBJ databases">
        <authorList>
            <person name="Weinstock G."/>
            <person name="Sodergren E."/>
            <person name="Lobos E.A."/>
            <person name="Fulton L."/>
            <person name="Fulton R."/>
            <person name="Courtney L."/>
            <person name="Fronick C."/>
            <person name="O'Laughlin M."/>
            <person name="Godfrey J."/>
            <person name="Wilson R.M."/>
            <person name="Miner T."/>
            <person name="Farmer C."/>
            <person name="Delehaunty K."/>
            <person name="Cordes M."/>
            <person name="Minx P."/>
            <person name="Tomlinson C."/>
            <person name="Chen J."/>
            <person name="Wollam A."/>
            <person name="Pepin K.H."/>
            <person name="Bhonagiri V."/>
            <person name="Zhang X."/>
            <person name="Warren W."/>
            <person name="Mitreva M."/>
            <person name="Mardis E.R."/>
            <person name="Wilson R.K."/>
        </authorList>
    </citation>
    <scope>NUCLEOTIDE SEQUENCE [LARGE SCALE GENOMIC DNA]</scope>
    <source>
        <strain evidence="1 2">F0510</strain>
    </source>
</reference>
<dbReference type="Proteomes" id="UP000016498">
    <property type="component" value="Unassembled WGS sequence"/>
</dbReference>
<sequence length="39" mass="4480">MQLHFFFITPGQTVSTSVQSLRTSNNRENTIHNTDLCLK</sequence>
<evidence type="ECO:0000313" key="1">
    <source>
        <dbReference type="EMBL" id="ERH21499.1"/>
    </source>
</evidence>